<feature type="domain" description="FecR protein" evidence="2">
    <location>
        <begin position="57"/>
        <end position="109"/>
    </location>
</feature>
<evidence type="ECO:0000313" key="3">
    <source>
        <dbReference type="EMBL" id="MDC2888619.1"/>
    </source>
</evidence>
<feature type="chain" id="PRO_5046350783" evidence="1">
    <location>
        <begin position="21"/>
        <end position="125"/>
    </location>
</feature>
<evidence type="ECO:0000259" key="2">
    <source>
        <dbReference type="Pfam" id="PF04773"/>
    </source>
</evidence>
<dbReference type="Pfam" id="PF04773">
    <property type="entry name" value="FecR"/>
    <property type="match status" value="1"/>
</dbReference>
<sequence length="125" mass="13509">MLIRKLTVIALFMGCGVAHAADIAGKTMLVVGSVNASDIKTNVKRKLKRRTAVFGQDLITTGDKAKAQLRMSDGGLIALKANSELKIADYQYSDESGKGSVVMELVKGACARLREILRRKMAIID</sequence>
<name>A0ABT5FBU8_9GAMM</name>
<dbReference type="Proteomes" id="UP001528411">
    <property type="component" value="Unassembled WGS sequence"/>
</dbReference>
<organism evidence="3 4">
    <name type="scientific">Psychrosphaera algicola</name>
    <dbReference type="NCBI Taxonomy" id="3023714"/>
    <lineage>
        <taxon>Bacteria</taxon>
        <taxon>Pseudomonadati</taxon>
        <taxon>Pseudomonadota</taxon>
        <taxon>Gammaproteobacteria</taxon>
        <taxon>Alteromonadales</taxon>
        <taxon>Pseudoalteromonadaceae</taxon>
        <taxon>Psychrosphaera</taxon>
    </lineage>
</organism>
<reference evidence="3 4" key="1">
    <citation type="submission" date="2023-01" db="EMBL/GenBank/DDBJ databases">
        <title>Psychrosphaera sp. nov., isolated from marine algae.</title>
        <authorList>
            <person name="Bayburt H."/>
            <person name="Choi B.J."/>
            <person name="Kim J.M."/>
            <person name="Choi D.G."/>
            <person name="Jeon C.O."/>
        </authorList>
    </citation>
    <scope>NUCLEOTIDE SEQUENCE [LARGE SCALE GENOMIC DNA]</scope>
    <source>
        <strain evidence="3 4">G1-22</strain>
    </source>
</reference>
<gene>
    <name evidence="3" type="ORF">PN838_07415</name>
</gene>
<comment type="caution">
    <text evidence="3">The sequence shown here is derived from an EMBL/GenBank/DDBJ whole genome shotgun (WGS) entry which is preliminary data.</text>
</comment>
<dbReference type="RefSeq" id="WP_272180209.1">
    <property type="nucleotide sequence ID" value="NZ_JAQOMS010000002.1"/>
</dbReference>
<dbReference type="InterPro" id="IPR006860">
    <property type="entry name" value="FecR"/>
</dbReference>
<dbReference type="EMBL" id="JAQOMS010000002">
    <property type="protein sequence ID" value="MDC2888619.1"/>
    <property type="molecule type" value="Genomic_DNA"/>
</dbReference>
<keyword evidence="1" id="KW-0732">Signal</keyword>
<proteinExistence type="predicted"/>
<accession>A0ABT5FBU8</accession>
<evidence type="ECO:0000256" key="1">
    <source>
        <dbReference type="SAM" id="SignalP"/>
    </source>
</evidence>
<evidence type="ECO:0000313" key="4">
    <source>
        <dbReference type="Proteomes" id="UP001528411"/>
    </source>
</evidence>
<feature type="signal peptide" evidence="1">
    <location>
        <begin position="1"/>
        <end position="20"/>
    </location>
</feature>
<protein>
    <submittedName>
        <fullName evidence="3">FecR domain-containing protein</fullName>
    </submittedName>
</protein>
<keyword evidence="4" id="KW-1185">Reference proteome</keyword>